<protein>
    <submittedName>
        <fullName evidence="2">Uncharacterized protein</fullName>
    </submittedName>
</protein>
<name>A0A7J0EX31_9ERIC</name>
<feature type="region of interest" description="Disordered" evidence="1">
    <location>
        <begin position="1"/>
        <end position="21"/>
    </location>
</feature>
<evidence type="ECO:0000313" key="2">
    <source>
        <dbReference type="EMBL" id="GFY90950.1"/>
    </source>
</evidence>
<gene>
    <name evidence="2" type="ORF">Acr_07g0011460</name>
</gene>
<evidence type="ECO:0000313" key="3">
    <source>
        <dbReference type="Proteomes" id="UP000585474"/>
    </source>
</evidence>
<dbReference type="AlphaFoldDB" id="A0A7J0EX31"/>
<feature type="compositionally biased region" description="Basic and acidic residues" evidence="1">
    <location>
        <begin position="1"/>
        <end position="14"/>
    </location>
</feature>
<accession>A0A7J0EX31</accession>
<comment type="caution">
    <text evidence="2">The sequence shown here is derived from an EMBL/GenBank/DDBJ whole genome shotgun (WGS) entry which is preliminary data.</text>
</comment>
<dbReference type="Proteomes" id="UP000585474">
    <property type="component" value="Unassembled WGS sequence"/>
</dbReference>
<reference evidence="2 3" key="1">
    <citation type="submission" date="2019-07" db="EMBL/GenBank/DDBJ databases">
        <title>De Novo Assembly of kiwifruit Actinidia rufa.</title>
        <authorList>
            <person name="Sugita-Konishi S."/>
            <person name="Sato K."/>
            <person name="Mori E."/>
            <person name="Abe Y."/>
            <person name="Kisaki G."/>
            <person name="Hamano K."/>
            <person name="Suezawa K."/>
            <person name="Otani M."/>
            <person name="Fukuda T."/>
            <person name="Manabe T."/>
            <person name="Gomi K."/>
            <person name="Tabuchi M."/>
            <person name="Akimitsu K."/>
            <person name="Kataoka I."/>
        </authorList>
    </citation>
    <scope>NUCLEOTIDE SEQUENCE [LARGE SCALE GENOMIC DNA]</scope>
    <source>
        <strain evidence="3">cv. Fuchu</strain>
    </source>
</reference>
<proteinExistence type="predicted"/>
<dbReference type="OrthoDB" id="1894168at2759"/>
<sequence length="97" mass="10735">MQEAHRNLDMRDSVVGKTSLSHSLGHVRDASSELAGNPAGEDQYYCCGPMKEIGTGGKELVNRVKWLKGILEFGVPLSNAGRPPWRFWEHRASSTPK</sequence>
<dbReference type="EMBL" id="BJWL01000007">
    <property type="protein sequence ID" value="GFY90950.1"/>
    <property type="molecule type" value="Genomic_DNA"/>
</dbReference>
<keyword evidence="3" id="KW-1185">Reference proteome</keyword>
<organism evidence="2 3">
    <name type="scientific">Actinidia rufa</name>
    <dbReference type="NCBI Taxonomy" id="165716"/>
    <lineage>
        <taxon>Eukaryota</taxon>
        <taxon>Viridiplantae</taxon>
        <taxon>Streptophyta</taxon>
        <taxon>Embryophyta</taxon>
        <taxon>Tracheophyta</taxon>
        <taxon>Spermatophyta</taxon>
        <taxon>Magnoliopsida</taxon>
        <taxon>eudicotyledons</taxon>
        <taxon>Gunneridae</taxon>
        <taxon>Pentapetalae</taxon>
        <taxon>asterids</taxon>
        <taxon>Ericales</taxon>
        <taxon>Actinidiaceae</taxon>
        <taxon>Actinidia</taxon>
    </lineage>
</organism>
<evidence type="ECO:0000256" key="1">
    <source>
        <dbReference type="SAM" id="MobiDB-lite"/>
    </source>
</evidence>